<dbReference type="AlphaFoldDB" id="A0A383CM40"/>
<sequence>RPFWQSWWSARSVMVVEVNGDEKAWWSGTRFPASTIVFAYRFELPYSASPDIEDVEPVGGTLYVQLIDGTRWVYEHMALPWIHGLNSPGTSAGKTLKELAASGWVERRQPSDAELRFFDEMPKVTGPPREICAGADLDLASLSGANLSGLNLSGASLSGADLHEADLSGADLVRADLHWVDLSGADLSGANLSKADLREACLVGATLSDANLSYANLTAKSRGMRTNLAGANLAGANLAG</sequence>
<dbReference type="EMBL" id="UINC01209905">
    <property type="protein sequence ID" value="SVE33129.1"/>
    <property type="molecule type" value="Genomic_DNA"/>
</dbReference>
<feature type="non-terminal residue" evidence="1">
    <location>
        <position position="240"/>
    </location>
</feature>
<dbReference type="InterPro" id="IPR001646">
    <property type="entry name" value="5peptide_repeat"/>
</dbReference>
<accession>A0A383CM40</accession>
<gene>
    <name evidence="1" type="ORF">METZ01_LOCUS485983</name>
</gene>
<dbReference type="Pfam" id="PF00805">
    <property type="entry name" value="Pentapeptide"/>
    <property type="match status" value="2"/>
</dbReference>
<proteinExistence type="predicted"/>
<evidence type="ECO:0000313" key="1">
    <source>
        <dbReference type="EMBL" id="SVE33129.1"/>
    </source>
</evidence>
<dbReference type="PANTHER" id="PTHR14136:SF17">
    <property type="entry name" value="BTB_POZ DOMAIN-CONTAINING PROTEIN KCTD9"/>
    <property type="match status" value="1"/>
</dbReference>
<name>A0A383CM40_9ZZZZ</name>
<feature type="non-terminal residue" evidence="1">
    <location>
        <position position="1"/>
    </location>
</feature>
<dbReference type="InterPro" id="IPR051082">
    <property type="entry name" value="Pentapeptide-BTB/POZ_domain"/>
</dbReference>
<organism evidence="1">
    <name type="scientific">marine metagenome</name>
    <dbReference type="NCBI Taxonomy" id="408172"/>
    <lineage>
        <taxon>unclassified sequences</taxon>
        <taxon>metagenomes</taxon>
        <taxon>ecological metagenomes</taxon>
    </lineage>
</organism>
<dbReference type="SUPFAM" id="SSF141571">
    <property type="entry name" value="Pentapeptide repeat-like"/>
    <property type="match status" value="1"/>
</dbReference>
<dbReference type="Gene3D" id="2.160.20.80">
    <property type="entry name" value="E3 ubiquitin-protein ligase SopA"/>
    <property type="match status" value="1"/>
</dbReference>
<dbReference type="PANTHER" id="PTHR14136">
    <property type="entry name" value="BTB_POZ DOMAIN-CONTAINING PROTEIN KCTD9"/>
    <property type="match status" value="1"/>
</dbReference>
<protein>
    <submittedName>
        <fullName evidence="1">Uncharacterized protein</fullName>
    </submittedName>
</protein>
<reference evidence="1" key="1">
    <citation type="submission" date="2018-05" db="EMBL/GenBank/DDBJ databases">
        <authorList>
            <person name="Lanie J.A."/>
            <person name="Ng W.-L."/>
            <person name="Kazmierczak K.M."/>
            <person name="Andrzejewski T.M."/>
            <person name="Davidsen T.M."/>
            <person name="Wayne K.J."/>
            <person name="Tettelin H."/>
            <person name="Glass J.I."/>
            <person name="Rusch D."/>
            <person name="Podicherti R."/>
            <person name="Tsui H.-C.T."/>
            <person name="Winkler M.E."/>
        </authorList>
    </citation>
    <scope>NUCLEOTIDE SEQUENCE</scope>
</reference>